<dbReference type="Pfam" id="PF23565">
    <property type="entry name" value="ARM_TANGO6"/>
    <property type="match status" value="1"/>
</dbReference>
<dbReference type="OMA" id="LXEEDED"/>
<dbReference type="InParanoid" id="A0A4W3GDF6"/>
<name>A0A4W3GDF6_CALMI</name>
<evidence type="ECO:0000313" key="6">
    <source>
        <dbReference type="Proteomes" id="UP000314986"/>
    </source>
</evidence>
<reference evidence="5" key="5">
    <citation type="submission" date="2025-09" db="UniProtKB">
        <authorList>
            <consortium name="Ensembl"/>
        </authorList>
    </citation>
    <scope>IDENTIFICATION</scope>
</reference>
<dbReference type="Ensembl" id="ENSCMIT00000001401.1">
    <property type="protein sequence ID" value="ENSCMIP00000001338.1"/>
    <property type="gene ID" value="ENSCMIG00000000876.1"/>
</dbReference>
<feature type="domain" description="RNA polymerase II assembly factor Rtp1 C-terminal" evidence="3">
    <location>
        <begin position="308"/>
        <end position="422"/>
    </location>
</feature>
<proteinExistence type="inferred from homology"/>
<feature type="domain" description="TANGO6 HEAT repeat" evidence="4">
    <location>
        <begin position="2"/>
        <end position="82"/>
    </location>
</feature>
<dbReference type="InterPro" id="IPR011989">
    <property type="entry name" value="ARM-like"/>
</dbReference>
<dbReference type="Proteomes" id="UP000314986">
    <property type="component" value="Unassembled WGS sequence"/>
</dbReference>
<evidence type="ECO:0000259" key="2">
    <source>
        <dbReference type="Pfam" id="PF10304"/>
    </source>
</evidence>
<dbReference type="PANTHER" id="PTHR20959">
    <property type="entry name" value="TRANSPORT AND GOLGI ORGANIZATION PROTEIN 6 FAMILY MEMBER"/>
    <property type="match status" value="1"/>
</dbReference>
<dbReference type="Pfam" id="PF10363">
    <property type="entry name" value="RTP1_C1"/>
    <property type="match status" value="1"/>
</dbReference>
<evidence type="ECO:0000259" key="3">
    <source>
        <dbReference type="Pfam" id="PF10363"/>
    </source>
</evidence>
<dbReference type="AlphaFoldDB" id="A0A4W3GDF6"/>
<evidence type="ECO:0000313" key="5">
    <source>
        <dbReference type="Ensembl" id="ENSCMIP00000001338.1"/>
    </source>
</evidence>
<reference evidence="6" key="1">
    <citation type="journal article" date="2006" name="Science">
        <title>Ancient noncoding elements conserved in the human genome.</title>
        <authorList>
            <person name="Venkatesh B."/>
            <person name="Kirkness E.F."/>
            <person name="Loh Y.H."/>
            <person name="Halpern A.L."/>
            <person name="Lee A.P."/>
            <person name="Johnson J."/>
            <person name="Dandona N."/>
            <person name="Viswanathan L.D."/>
            <person name="Tay A."/>
            <person name="Venter J.C."/>
            <person name="Strausberg R.L."/>
            <person name="Brenner S."/>
        </authorList>
    </citation>
    <scope>NUCLEOTIDE SEQUENCE [LARGE SCALE GENOMIC DNA]</scope>
</reference>
<dbReference type="InterPro" id="IPR019414">
    <property type="entry name" value="Rtp1_C2"/>
</dbReference>
<reference evidence="5" key="4">
    <citation type="submission" date="2025-08" db="UniProtKB">
        <authorList>
            <consortium name="Ensembl"/>
        </authorList>
    </citation>
    <scope>IDENTIFICATION</scope>
</reference>
<evidence type="ECO:0000256" key="1">
    <source>
        <dbReference type="ARBA" id="ARBA00005724"/>
    </source>
</evidence>
<dbReference type="InterPro" id="IPR016024">
    <property type="entry name" value="ARM-type_fold"/>
</dbReference>
<comment type="similarity">
    <text evidence="1">Belongs to the Tango6 family.</text>
</comment>
<evidence type="ECO:0008006" key="7">
    <source>
        <dbReference type="Google" id="ProtNLM"/>
    </source>
</evidence>
<dbReference type="InterPro" id="IPR019451">
    <property type="entry name" value="Rtp1_C1"/>
</dbReference>
<dbReference type="InterPro" id="IPR039600">
    <property type="entry name" value="TANGO6/Rtp1"/>
</dbReference>
<organism evidence="5 6">
    <name type="scientific">Callorhinchus milii</name>
    <name type="common">Ghost shark</name>
    <dbReference type="NCBI Taxonomy" id="7868"/>
    <lineage>
        <taxon>Eukaryota</taxon>
        <taxon>Metazoa</taxon>
        <taxon>Chordata</taxon>
        <taxon>Craniata</taxon>
        <taxon>Vertebrata</taxon>
        <taxon>Chondrichthyes</taxon>
        <taxon>Holocephali</taxon>
        <taxon>Chimaeriformes</taxon>
        <taxon>Callorhinchidae</taxon>
        <taxon>Callorhinchus</taxon>
    </lineage>
</organism>
<reference evidence="6" key="2">
    <citation type="journal article" date="2007" name="PLoS Biol.">
        <title>Survey sequencing and comparative analysis of the elephant shark (Callorhinchus milii) genome.</title>
        <authorList>
            <person name="Venkatesh B."/>
            <person name="Kirkness E.F."/>
            <person name="Loh Y.H."/>
            <person name="Halpern A.L."/>
            <person name="Lee A.P."/>
            <person name="Johnson J."/>
            <person name="Dandona N."/>
            <person name="Viswanathan L.D."/>
            <person name="Tay A."/>
            <person name="Venter J.C."/>
            <person name="Strausberg R.L."/>
            <person name="Brenner S."/>
        </authorList>
    </citation>
    <scope>NUCLEOTIDE SEQUENCE [LARGE SCALE GENOMIC DNA]</scope>
</reference>
<dbReference type="PANTHER" id="PTHR20959:SF1">
    <property type="entry name" value="TRANSPORT AND GOLGI ORGANIZATION PROTEIN 6 HOMOLOG"/>
    <property type="match status" value="1"/>
</dbReference>
<sequence length="567" mass="62286">MQQLEPHRAVWVLQQLAGLTPAPSSALIPGFHPQYCFKPGSQGGVRLSVKEVSGEADEVLYEKLHWEQWRLECLGDILSCLPQKGGVAGDFFLQCLKGLVSLGEDGDCHPASGSQPLLDPSDRESQQLLTLQLVAVLSERLGPTVLSNTVQLMEFVGAVLQRVCADLTGRDMDTVETETLSVALGLIAAMLGGGVQFAQADYEAMEVLLAPLEQISVAHRDPSTQQLAAELRITIATHGAITRPSHIAAGSRHGTRGHHGSELDMTSTKFNNLQECGPGEGTVPEPRPLTPSTHMVDHTQSGNPPNNFHQVLQAACDPEVPTRVAALRTLTQTIKHRSQEALNHWEQLLTVFLDNLGHEDSFVYLTAIQGLEVLSDSAPDHMLLHLLREYQSTSLREQTAGSVDRRMKMGEVLMRVTRALGAVAPHYRDPLIQAFLIGSRDADSTMRASSLSNLGELCQRLHFALGPVIHEVVACLSAIVKTEQEAEVRRAAVHVVTLLLRGLSEKALQVLSDVLRDLYRLLKFVLRTEMDEVTVLHAQLALQEMDDVIRKFLFPDQKLEKKIMVLP</sequence>
<dbReference type="Gene3D" id="1.25.10.10">
    <property type="entry name" value="Leucine-rich Repeat Variant"/>
    <property type="match status" value="1"/>
</dbReference>
<dbReference type="InterPro" id="IPR057407">
    <property type="entry name" value="HEAT_TANGO6"/>
</dbReference>
<feature type="domain" description="RNA polymerase II assembly factor Rtp1 C-terminal" evidence="2">
    <location>
        <begin position="514"/>
        <end position="547"/>
    </location>
</feature>
<dbReference type="GO" id="GO:0009306">
    <property type="term" value="P:protein secretion"/>
    <property type="evidence" value="ECO:0007669"/>
    <property type="project" value="TreeGrafter"/>
</dbReference>
<keyword evidence="6" id="KW-1185">Reference proteome</keyword>
<accession>A0A4W3GDF6</accession>
<protein>
    <recommendedName>
        <fullName evidence="7">RNA polymerase II assembly factor Rtp1 C-terminal domain-containing protein</fullName>
    </recommendedName>
</protein>
<evidence type="ECO:0000259" key="4">
    <source>
        <dbReference type="Pfam" id="PF23565"/>
    </source>
</evidence>
<dbReference type="Pfam" id="PF10304">
    <property type="entry name" value="RTP1_C2"/>
    <property type="match status" value="1"/>
</dbReference>
<dbReference type="GeneTree" id="ENSGT00390000010938"/>
<dbReference type="STRING" id="7868.ENSCMIP00000001338"/>
<reference evidence="6" key="3">
    <citation type="journal article" date="2014" name="Nature">
        <title>Elephant shark genome provides unique insights into gnathostome evolution.</title>
        <authorList>
            <consortium name="International Elephant Shark Genome Sequencing Consortium"/>
            <person name="Venkatesh B."/>
            <person name="Lee A.P."/>
            <person name="Ravi V."/>
            <person name="Maurya A.K."/>
            <person name="Lian M.M."/>
            <person name="Swann J.B."/>
            <person name="Ohta Y."/>
            <person name="Flajnik M.F."/>
            <person name="Sutoh Y."/>
            <person name="Kasahara M."/>
            <person name="Hoon S."/>
            <person name="Gangu V."/>
            <person name="Roy S.W."/>
            <person name="Irimia M."/>
            <person name="Korzh V."/>
            <person name="Kondrychyn I."/>
            <person name="Lim Z.W."/>
            <person name="Tay B.H."/>
            <person name="Tohari S."/>
            <person name="Kong K.W."/>
            <person name="Ho S."/>
            <person name="Lorente-Galdos B."/>
            <person name="Quilez J."/>
            <person name="Marques-Bonet T."/>
            <person name="Raney B.J."/>
            <person name="Ingham P.W."/>
            <person name="Tay A."/>
            <person name="Hillier L.W."/>
            <person name="Minx P."/>
            <person name="Boehm T."/>
            <person name="Wilson R.K."/>
            <person name="Brenner S."/>
            <person name="Warren W.C."/>
        </authorList>
    </citation>
    <scope>NUCLEOTIDE SEQUENCE [LARGE SCALE GENOMIC DNA]</scope>
</reference>
<dbReference type="SUPFAM" id="SSF48371">
    <property type="entry name" value="ARM repeat"/>
    <property type="match status" value="1"/>
</dbReference>